<dbReference type="Gene3D" id="3.90.920.10">
    <property type="entry name" value="DNA primase, PRIM domain"/>
    <property type="match status" value="1"/>
</dbReference>
<dbReference type="Proteomes" id="UP000037511">
    <property type="component" value="Unassembled WGS sequence"/>
</dbReference>
<name>A0AAW3I2Q3_9BURK</name>
<gene>
    <name evidence="2" type="ORF">AFM18_18880</name>
</gene>
<proteinExistence type="predicted"/>
<reference evidence="2 3" key="1">
    <citation type="submission" date="2015-07" db="EMBL/GenBank/DDBJ databases">
        <title>Draft genome of Achromobacter spanius.</title>
        <authorList>
            <person name="Wang X."/>
        </authorList>
    </citation>
    <scope>NUCLEOTIDE SEQUENCE [LARGE SCALE GENOMIC DNA]</scope>
    <source>
        <strain evidence="2 3">CGMCC9173</strain>
    </source>
</reference>
<comment type="caution">
    <text evidence="2">The sequence shown here is derived from an EMBL/GenBank/DDBJ whole genome shotgun (WGS) entry which is preliminary data.</text>
</comment>
<accession>A0AAW3I2Q3</accession>
<organism evidence="2 3">
    <name type="scientific">Achromobacter spanius</name>
    <dbReference type="NCBI Taxonomy" id="217203"/>
    <lineage>
        <taxon>Bacteria</taxon>
        <taxon>Pseudomonadati</taxon>
        <taxon>Pseudomonadota</taxon>
        <taxon>Betaproteobacteria</taxon>
        <taxon>Burkholderiales</taxon>
        <taxon>Alcaligenaceae</taxon>
        <taxon>Achromobacter</taxon>
    </lineage>
</organism>
<dbReference type="InterPro" id="IPR014145">
    <property type="entry name" value="LigD_pol_dom"/>
</dbReference>
<dbReference type="PANTHER" id="PTHR42705">
    <property type="entry name" value="BIFUNCTIONAL NON-HOMOLOGOUS END JOINING PROTEIN LIGD"/>
    <property type="match status" value="1"/>
</dbReference>
<evidence type="ECO:0000313" key="2">
    <source>
        <dbReference type="EMBL" id="KNE26220.1"/>
    </source>
</evidence>
<evidence type="ECO:0000259" key="1">
    <source>
        <dbReference type="Pfam" id="PF21686"/>
    </source>
</evidence>
<evidence type="ECO:0000313" key="3">
    <source>
        <dbReference type="Proteomes" id="UP000037511"/>
    </source>
</evidence>
<protein>
    <recommendedName>
        <fullName evidence="1">DNA ligase D polymerase domain-containing protein</fullName>
    </recommendedName>
</protein>
<dbReference type="PANTHER" id="PTHR42705:SF2">
    <property type="entry name" value="BIFUNCTIONAL NON-HOMOLOGOUS END JOINING PROTEIN LIGD"/>
    <property type="match status" value="1"/>
</dbReference>
<dbReference type="EMBL" id="LGVG01000025">
    <property type="protein sequence ID" value="KNE26220.1"/>
    <property type="molecule type" value="Genomic_DNA"/>
</dbReference>
<dbReference type="InterPro" id="IPR052171">
    <property type="entry name" value="NHEJ_LigD"/>
</dbReference>
<sequence length="83" mass="9029">MSQTLLQLFVAKSGPKIRIGIIFVDYLRIGFSATTASAWSARARPGLGVSVPISWEELPQLSSGAQWTITNVVADKRPLCLKI</sequence>
<feature type="domain" description="DNA ligase D polymerase" evidence="1">
    <location>
        <begin position="3"/>
        <end position="74"/>
    </location>
</feature>
<dbReference type="Pfam" id="PF21686">
    <property type="entry name" value="LigD_Prim-Pol"/>
    <property type="match status" value="1"/>
</dbReference>
<dbReference type="AlphaFoldDB" id="A0AAW3I2Q3"/>